<protein>
    <submittedName>
        <fullName evidence="5">Glycosyltransferase involved in cell wall bisynthesis</fullName>
    </submittedName>
</protein>
<reference evidence="3 8" key="4">
    <citation type="submission" date="2019-07" db="EMBL/GenBank/DDBJ databases">
        <title>Whole genome shotgun sequence of Flavobacterium glycines NBRC 105008.</title>
        <authorList>
            <person name="Hosoyama A."/>
            <person name="Uohara A."/>
            <person name="Ohji S."/>
            <person name="Ichikawa N."/>
        </authorList>
    </citation>
    <scope>NUCLEOTIDE SEQUENCE [LARGE SCALE GENOMIC DNA]</scope>
    <source>
        <strain evidence="3 8">NBRC 105008</strain>
    </source>
</reference>
<gene>
    <name evidence="4" type="ORF">FBGL_13565</name>
    <name evidence="3" type="ORF">FGL01_31300</name>
    <name evidence="5" type="ORF">SAMN05192550_2258</name>
</gene>
<name>A0A1B9DHE4_9FLAO</name>
<dbReference type="SUPFAM" id="SSF53448">
    <property type="entry name" value="Nucleotide-diphospho-sugar transferases"/>
    <property type="match status" value="1"/>
</dbReference>
<dbReference type="PANTHER" id="PTHR22916">
    <property type="entry name" value="GLYCOSYLTRANSFERASE"/>
    <property type="match status" value="1"/>
</dbReference>
<organism evidence="4 6">
    <name type="scientific">Flavobacterium glycines</name>
    <dbReference type="NCBI Taxonomy" id="551990"/>
    <lineage>
        <taxon>Bacteria</taxon>
        <taxon>Pseudomonadati</taxon>
        <taxon>Bacteroidota</taxon>
        <taxon>Flavobacteriia</taxon>
        <taxon>Flavobacteriales</taxon>
        <taxon>Flavobacteriaceae</taxon>
        <taxon>Flavobacterium</taxon>
    </lineage>
</organism>
<dbReference type="Proteomes" id="UP000321579">
    <property type="component" value="Unassembled WGS sequence"/>
</dbReference>
<dbReference type="Gene3D" id="3.90.550.10">
    <property type="entry name" value="Spore Coat Polysaccharide Biosynthesis Protein SpsA, Chain A"/>
    <property type="match status" value="1"/>
</dbReference>
<dbReference type="STRING" id="551990.SAMN05192550_2258"/>
<sequence length="321" mass="38066">MNNPLVSIIIPTFNRAHLISETLDSVLAQTYQNWECIVVDDGSTDNTEELVNAYVKKDSRFQFHYRPSERLPGGNAARNYGFEVSNGEYINWFDSDDLMLPEFIRKKVYFILHIKNDIDYVLCGFETFGIDYHVKIVYNLEFLENILDVFMTYKIVFSTPTFFFKRNIVKEVKFNEYLSRAQDLDFVFRVLNNPSIRGVNIKEILVLVRNHNDTITSNFKRSEKKDLSSELIVWKNIFEYLFYKSNKISASYALRKYLKTIRRAIENKEYILVVKMINKLKELSILFKFKVYIVILIHLIFTKGVHRYKGIMNEEIIRLKN</sequence>
<reference evidence="4" key="2">
    <citation type="submission" date="2016-03" db="EMBL/GenBank/DDBJ databases">
        <authorList>
            <person name="Ploux O."/>
        </authorList>
    </citation>
    <scope>NUCLEOTIDE SEQUENCE</scope>
    <source>
        <strain evidence="4">NBRC 105008</strain>
    </source>
</reference>
<accession>A0A1B9DHE4</accession>
<dbReference type="PANTHER" id="PTHR22916:SF3">
    <property type="entry name" value="UDP-GLCNAC:BETAGAL BETA-1,3-N-ACETYLGLUCOSAMINYLTRANSFERASE-LIKE PROTEIN 1"/>
    <property type="match status" value="1"/>
</dbReference>
<evidence type="ECO:0000313" key="6">
    <source>
        <dbReference type="Proteomes" id="UP000093226"/>
    </source>
</evidence>
<keyword evidence="7" id="KW-1185">Reference proteome</keyword>
<dbReference type="RefSeq" id="WP_066329277.1">
    <property type="nucleotide sequence ID" value="NZ_BJVF01000012.1"/>
</dbReference>
<evidence type="ECO:0000313" key="5">
    <source>
        <dbReference type="EMBL" id="SDJ53096.1"/>
    </source>
</evidence>
<reference evidence="5 7" key="3">
    <citation type="submission" date="2016-10" db="EMBL/GenBank/DDBJ databases">
        <authorList>
            <person name="Varghese N."/>
            <person name="Submissions S."/>
        </authorList>
    </citation>
    <scope>NUCLEOTIDE SEQUENCE [LARGE SCALE GENOMIC DNA]</scope>
    <source>
        <strain evidence="5 7">Gm-149</strain>
    </source>
</reference>
<comment type="caution">
    <text evidence="4">The sequence shown here is derived from an EMBL/GenBank/DDBJ whole genome shotgun (WGS) entry which is preliminary data.</text>
</comment>
<evidence type="ECO:0000259" key="2">
    <source>
        <dbReference type="Pfam" id="PF00535"/>
    </source>
</evidence>
<evidence type="ECO:0000313" key="8">
    <source>
        <dbReference type="Proteomes" id="UP000321579"/>
    </source>
</evidence>
<dbReference type="Proteomes" id="UP000093226">
    <property type="component" value="Unassembled WGS sequence"/>
</dbReference>
<dbReference type="GO" id="GO:0016758">
    <property type="term" value="F:hexosyltransferase activity"/>
    <property type="evidence" value="ECO:0007669"/>
    <property type="project" value="UniProtKB-ARBA"/>
</dbReference>
<evidence type="ECO:0000313" key="7">
    <source>
        <dbReference type="Proteomes" id="UP000182367"/>
    </source>
</evidence>
<dbReference type="Pfam" id="PF00535">
    <property type="entry name" value="Glycos_transf_2"/>
    <property type="match status" value="1"/>
</dbReference>
<evidence type="ECO:0000256" key="1">
    <source>
        <dbReference type="SAM" id="Phobius"/>
    </source>
</evidence>
<dbReference type="AlphaFoldDB" id="A0A1B9DHE4"/>
<keyword evidence="1" id="KW-0472">Membrane</keyword>
<dbReference type="EMBL" id="LVEO01000026">
    <property type="protein sequence ID" value="OCB69059.1"/>
    <property type="molecule type" value="Genomic_DNA"/>
</dbReference>
<dbReference type="EMBL" id="BJVF01000012">
    <property type="protein sequence ID" value="GEL12391.1"/>
    <property type="molecule type" value="Genomic_DNA"/>
</dbReference>
<evidence type="ECO:0000313" key="3">
    <source>
        <dbReference type="EMBL" id="GEL12391.1"/>
    </source>
</evidence>
<feature type="domain" description="Glycosyltransferase 2-like" evidence="2">
    <location>
        <begin position="7"/>
        <end position="163"/>
    </location>
</feature>
<dbReference type="InterPro" id="IPR029044">
    <property type="entry name" value="Nucleotide-diphossugar_trans"/>
</dbReference>
<keyword evidence="1" id="KW-0812">Transmembrane</keyword>
<dbReference type="Proteomes" id="UP000182367">
    <property type="component" value="Unassembled WGS sequence"/>
</dbReference>
<dbReference type="EMBL" id="FNEO01000004">
    <property type="protein sequence ID" value="SDJ53096.1"/>
    <property type="molecule type" value="Genomic_DNA"/>
</dbReference>
<dbReference type="InterPro" id="IPR001173">
    <property type="entry name" value="Glyco_trans_2-like"/>
</dbReference>
<dbReference type="OrthoDB" id="597270at2"/>
<feature type="transmembrane region" description="Helical" evidence="1">
    <location>
        <begin position="285"/>
        <end position="302"/>
    </location>
</feature>
<keyword evidence="1" id="KW-1133">Transmembrane helix</keyword>
<proteinExistence type="predicted"/>
<reference evidence="6" key="1">
    <citation type="submission" date="2016-03" db="EMBL/GenBank/DDBJ databases">
        <title>Draft genome sequence of Paenibacillus glacialis DSM 22343.</title>
        <authorList>
            <person name="Shin S.-K."/>
            <person name="Yi H."/>
        </authorList>
    </citation>
    <scope>NUCLEOTIDE SEQUENCE [LARGE SCALE GENOMIC DNA]</scope>
    <source>
        <strain evidence="6">NBRC 105008</strain>
    </source>
</reference>
<evidence type="ECO:0000313" key="4">
    <source>
        <dbReference type="EMBL" id="OCB69059.1"/>
    </source>
</evidence>